<gene>
    <name evidence="3" type="ORF">HDE68_002064</name>
</gene>
<feature type="region of interest" description="Disordered" evidence="1">
    <location>
        <begin position="429"/>
        <end position="480"/>
    </location>
</feature>
<dbReference type="RefSeq" id="WP_183881453.1">
    <property type="nucleotide sequence ID" value="NZ_JACHCE010000002.1"/>
</dbReference>
<name>A0A7W8ZLG0_9SPHI</name>
<evidence type="ECO:0000313" key="4">
    <source>
        <dbReference type="Proteomes" id="UP000537204"/>
    </source>
</evidence>
<dbReference type="AlphaFoldDB" id="A0A7W8ZLG0"/>
<evidence type="ECO:0000313" key="3">
    <source>
        <dbReference type="EMBL" id="MBB5636176.1"/>
    </source>
</evidence>
<keyword evidence="2" id="KW-0472">Membrane</keyword>
<accession>A0A7W8ZLG0</accession>
<proteinExistence type="predicted"/>
<feature type="compositionally biased region" description="Polar residues" evidence="1">
    <location>
        <begin position="429"/>
        <end position="452"/>
    </location>
</feature>
<reference evidence="3 4" key="1">
    <citation type="submission" date="2020-08" db="EMBL/GenBank/DDBJ databases">
        <title>Genomic Encyclopedia of Type Strains, Phase IV (KMG-V): Genome sequencing to study the core and pangenomes of soil and plant-associated prokaryotes.</title>
        <authorList>
            <person name="Whitman W."/>
        </authorList>
    </citation>
    <scope>NUCLEOTIDE SEQUENCE [LARGE SCALE GENOMIC DNA]</scope>
    <source>
        <strain evidence="3 4">S3M1</strain>
    </source>
</reference>
<comment type="caution">
    <text evidence="3">The sequence shown here is derived from an EMBL/GenBank/DDBJ whole genome shotgun (WGS) entry which is preliminary data.</text>
</comment>
<feature type="transmembrane region" description="Helical" evidence="2">
    <location>
        <begin position="61"/>
        <end position="79"/>
    </location>
</feature>
<dbReference type="EMBL" id="JACHCE010000002">
    <property type="protein sequence ID" value="MBB5636176.1"/>
    <property type="molecule type" value="Genomic_DNA"/>
</dbReference>
<sequence>MAEQETENVTGIETLHENHYLTCSSGLAPARMVSTQRVVKTKENYYYLVKDDTATSNLGDFCCRWTVVLAAAIAAAGIVTGGAALVALAAVAVAASMAMCGGLAAPFRKWTNYRSNRSFGRIDAYSLTAHSQMTCPIGGVITYAPGITGFWSAAAYTARNTTWAVFEGFMWGKLAGAGGNFVKAFGGTASASVKTALVNFLTLQAGARVIGVADQVGFEGMLRNGKSLAESGDEAIAGLTILEQPFVNFYKKVNSGYYTGHYAENTADENGHGAGSLLTDLYYMGLAVTAHGAMAASAKTNPNIASGIVKQGIQKFNVLAKGRLFERTSLESLGMTSIYDSPALRALWDQARENLLRNENQHLKNYLEGKRGKIDPNNRRSASYERKAFDAMRTELNRLANQRGQQLPGGPIHHNNWSIEKYSDNAIDSKNLYPSESTSQHMDAHRATTSGHITRDPISPQHEKPLYQYNPKPIDDNDND</sequence>
<dbReference type="Proteomes" id="UP000537204">
    <property type="component" value="Unassembled WGS sequence"/>
</dbReference>
<evidence type="ECO:0000256" key="2">
    <source>
        <dbReference type="SAM" id="Phobius"/>
    </source>
</evidence>
<evidence type="ECO:0000256" key="1">
    <source>
        <dbReference type="SAM" id="MobiDB-lite"/>
    </source>
</evidence>
<protein>
    <submittedName>
        <fullName evidence="3">Uncharacterized protein</fullName>
    </submittedName>
</protein>
<keyword evidence="2" id="KW-0812">Transmembrane</keyword>
<organism evidence="3 4">
    <name type="scientific">Pedobacter cryoconitis</name>
    <dbReference type="NCBI Taxonomy" id="188932"/>
    <lineage>
        <taxon>Bacteria</taxon>
        <taxon>Pseudomonadati</taxon>
        <taxon>Bacteroidota</taxon>
        <taxon>Sphingobacteriia</taxon>
        <taxon>Sphingobacteriales</taxon>
        <taxon>Sphingobacteriaceae</taxon>
        <taxon>Pedobacter</taxon>
    </lineage>
</organism>
<keyword evidence="2" id="KW-1133">Transmembrane helix</keyword>